<evidence type="ECO:0000313" key="2">
    <source>
        <dbReference type="EMBL" id="QTA79654.1"/>
    </source>
</evidence>
<evidence type="ECO:0000259" key="1">
    <source>
        <dbReference type="Pfam" id="PF13304"/>
    </source>
</evidence>
<gene>
    <name evidence="2" type="ORF">dnl_19300</name>
</gene>
<dbReference type="Pfam" id="PF13304">
    <property type="entry name" value="AAA_21"/>
    <property type="match status" value="1"/>
</dbReference>
<dbReference type="PIRSF" id="PIRSF029347">
    <property type="entry name" value="RecF"/>
    <property type="match status" value="1"/>
</dbReference>
<reference evidence="2" key="1">
    <citation type="journal article" date="2021" name="Microb. Physiol.">
        <title>Proteogenomic Insights into the Physiology of Marine, Sulfate-Reducing, Filamentous Desulfonema limicola and Desulfonema magnum.</title>
        <authorList>
            <person name="Schnaars V."/>
            <person name="Wohlbrand L."/>
            <person name="Scheve S."/>
            <person name="Hinrichs C."/>
            <person name="Reinhardt R."/>
            <person name="Rabus R."/>
        </authorList>
    </citation>
    <scope>NUCLEOTIDE SEQUENCE</scope>
    <source>
        <strain evidence="2">5ac10</strain>
    </source>
</reference>
<name>A0A975B6C6_9BACT</name>
<evidence type="ECO:0000313" key="3">
    <source>
        <dbReference type="Proteomes" id="UP000663720"/>
    </source>
</evidence>
<proteinExistence type="predicted"/>
<dbReference type="PANTHER" id="PTHR40396">
    <property type="entry name" value="ATPASE-LIKE PROTEIN"/>
    <property type="match status" value="1"/>
</dbReference>
<dbReference type="InterPro" id="IPR003959">
    <property type="entry name" value="ATPase_AAA_core"/>
</dbReference>
<dbReference type="SUPFAM" id="SSF52540">
    <property type="entry name" value="P-loop containing nucleoside triphosphate hydrolases"/>
    <property type="match status" value="1"/>
</dbReference>
<dbReference type="InterPro" id="IPR014555">
    <property type="entry name" value="RecF-like"/>
</dbReference>
<organism evidence="2 3">
    <name type="scientific">Desulfonema limicola</name>
    <dbReference type="NCBI Taxonomy" id="45656"/>
    <lineage>
        <taxon>Bacteria</taxon>
        <taxon>Pseudomonadati</taxon>
        <taxon>Thermodesulfobacteriota</taxon>
        <taxon>Desulfobacteria</taxon>
        <taxon>Desulfobacterales</taxon>
        <taxon>Desulfococcaceae</taxon>
        <taxon>Desulfonema</taxon>
    </lineage>
</organism>
<feature type="domain" description="ATPase AAA-type core" evidence="1">
    <location>
        <begin position="23"/>
        <end position="337"/>
    </location>
</feature>
<dbReference type="KEGG" id="dli:dnl_19300"/>
<dbReference type="Proteomes" id="UP000663720">
    <property type="component" value="Chromosome"/>
</dbReference>
<keyword evidence="3" id="KW-1185">Reference proteome</keyword>
<dbReference type="RefSeq" id="WP_207691380.1">
    <property type="nucleotide sequence ID" value="NZ_CP061799.1"/>
</dbReference>
<dbReference type="EMBL" id="CP061799">
    <property type="protein sequence ID" value="QTA79654.1"/>
    <property type="molecule type" value="Genomic_DNA"/>
</dbReference>
<dbReference type="AlphaFoldDB" id="A0A975B6C6"/>
<dbReference type="InterPro" id="IPR027417">
    <property type="entry name" value="P-loop_NTPase"/>
</dbReference>
<accession>A0A975B6C6</accession>
<dbReference type="GO" id="GO:0016887">
    <property type="term" value="F:ATP hydrolysis activity"/>
    <property type="evidence" value="ECO:0007669"/>
    <property type="project" value="InterPro"/>
</dbReference>
<dbReference type="PANTHER" id="PTHR40396:SF1">
    <property type="entry name" value="ATPASE AAA-TYPE CORE DOMAIN-CONTAINING PROTEIN"/>
    <property type="match status" value="1"/>
</dbReference>
<dbReference type="GO" id="GO:0005524">
    <property type="term" value="F:ATP binding"/>
    <property type="evidence" value="ECO:0007669"/>
    <property type="project" value="InterPro"/>
</dbReference>
<sequence length="400" mass="46161">MIKQLYIDNFKALNNFTIKLKPLTVLIGENASGKTSVIQAINLMLNLVKIDLDNYIKSRNWSIGDMKSQLSGKKNITFIVTFEFKINDNKNYEIEWEFIFNPVIKDEKIYIRNEKITNITTSELLLEVNSQGIMRYNEETKEKESIPPLNLTASFIKNIDELKDINKYPILACIKKFLIESDSFDLLLPDKLSQNSRGKVDTIGYNGQNLAAFIHGLGKDQQKKLEERLRKYLNFVSKINTKKEGKGWGWIKLSTTEVFLNNIINVKSYHLSEGTLRMIAIASLAEINKKSGIILLEEIENGINPNHVEILSHDLQDISKLRNRQIILTTHNSVLLDYFPEDSIVFLWRNEDGTVNCGDMFAAKILKEQLEYMYPGEVWLNMNNDEIINNLKSEKNICRK</sequence>
<protein>
    <submittedName>
        <fullName evidence="2">AAA ATPase-like domain-containing protein</fullName>
    </submittedName>
</protein>
<dbReference type="Gene3D" id="3.40.50.300">
    <property type="entry name" value="P-loop containing nucleotide triphosphate hydrolases"/>
    <property type="match status" value="1"/>
</dbReference>